<dbReference type="OrthoDB" id="195620at2"/>
<dbReference type="EMBL" id="VOHK01000002">
    <property type="protein sequence ID" value="TWT22535.1"/>
    <property type="molecule type" value="Genomic_DNA"/>
</dbReference>
<evidence type="ECO:0000313" key="3">
    <source>
        <dbReference type="Proteomes" id="UP000319980"/>
    </source>
</evidence>
<comment type="caution">
    <text evidence="2">The sequence shown here is derived from an EMBL/GenBank/DDBJ whole genome shotgun (WGS) entry which is preliminary data.</text>
</comment>
<protein>
    <submittedName>
        <fullName evidence="2">DUF3016 domain-containing protein</fullName>
    </submittedName>
</protein>
<dbReference type="Proteomes" id="UP000319980">
    <property type="component" value="Unassembled WGS sequence"/>
</dbReference>
<feature type="chain" id="PRO_5022962198" evidence="1">
    <location>
        <begin position="25"/>
        <end position="191"/>
    </location>
</feature>
<gene>
    <name evidence="2" type="ORF">FQY83_05820</name>
</gene>
<dbReference type="AlphaFoldDB" id="A0A5C5UAE5"/>
<keyword evidence="3" id="KW-1185">Reference proteome</keyword>
<reference evidence="2 3" key="1">
    <citation type="journal article" date="2008" name="Int. J. Syst. Evol. Microbiol.">
        <title>Luteimonas marina sp. nov., isolated from seawater.</title>
        <authorList>
            <person name="Baik K.S."/>
            <person name="Park S.C."/>
            <person name="Kim M.S."/>
            <person name="Kim E.M."/>
            <person name="Park C."/>
            <person name="Chun J."/>
            <person name="Seong C.N."/>
        </authorList>
    </citation>
    <scope>NUCLEOTIDE SEQUENCE [LARGE SCALE GENOMIC DNA]</scope>
    <source>
        <strain evidence="2 3">FR1330</strain>
    </source>
</reference>
<feature type="signal peptide" evidence="1">
    <location>
        <begin position="1"/>
        <end position="24"/>
    </location>
</feature>
<organism evidence="2 3">
    <name type="scientific">Luteimonas marina</name>
    <dbReference type="NCBI Taxonomy" id="488485"/>
    <lineage>
        <taxon>Bacteria</taxon>
        <taxon>Pseudomonadati</taxon>
        <taxon>Pseudomonadota</taxon>
        <taxon>Gammaproteobacteria</taxon>
        <taxon>Lysobacterales</taxon>
        <taxon>Lysobacteraceae</taxon>
        <taxon>Luteimonas</taxon>
    </lineage>
</organism>
<evidence type="ECO:0000256" key="1">
    <source>
        <dbReference type="SAM" id="SignalP"/>
    </source>
</evidence>
<keyword evidence="1" id="KW-0732">Signal</keyword>
<dbReference type="RefSeq" id="WP_146385979.1">
    <property type="nucleotide sequence ID" value="NZ_VOHK01000002.1"/>
</dbReference>
<sequence>MAMKHAARLLLIVAVLLATATATAKVRNVTDPDAPRSLPDEGPVSVQWADPAEFTDLKFSGNRWKAREGNWVYQLADHLRGSAAKRLPEGDRLEVTITDFNRAGRYEPWRGMQMQDVRILRDIYPPSMTLEFRHYGADGQVLAEGSREVRDTGFLMGGSNFGSRNDNLYYEKRMIDDWVRDELRKPAVASN</sequence>
<name>A0A5C5UAE5_9GAMM</name>
<evidence type="ECO:0000313" key="2">
    <source>
        <dbReference type="EMBL" id="TWT22535.1"/>
    </source>
</evidence>
<dbReference type="Pfam" id="PF11454">
    <property type="entry name" value="DUF3016"/>
    <property type="match status" value="1"/>
</dbReference>
<accession>A0A5C5UAE5</accession>
<proteinExistence type="predicted"/>
<dbReference type="InterPro" id="IPR021557">
    <property type="entry name" value="DUF3016"/>
</dbReference>